<feature type="compositionally biased region" description="Polar residues" evidence="1">
    <location>
        <begin position="139"/>
        <end position="149"/>
    </location>
</feature>
<dbReference type="AlphaFoldDB" id="A0A7J7IH98"/>
<evidence type="ECO:0000256" key="1">
    <source>
        <dbReference type="SAM" id="MobiDB-lite"/>
    </source>
</evidence>
<dbReference type="Proteomes" id="UP000530660">
    <property type="component" value="Unassembled WGS sequence"/>
</dbReference>
<dbReference type="OrthoDB" id="10499568at2759"/>
<name>A0A7J7IH98_9RHOD</name>
<feature type="compositionally biased region" description="Basic and acidic residues" evidence="1">
    <location>
        <begin position="308"/>
        <end position="337"/>
    </location>
</feature>
<evidence type="ECO:0000313" key="2">
    <source>
        <dbReference type="EMBL" id="KAF6001691.1"/>
    </source>
</evidence>
<protein>
    <submittedName>
        <fullName evidence="2">Uncharacterized protein</fullName>
    </submittedName>
</protein>
<organism evidence="2 3">
    <name type="scientific">Cyanidiococcus yangmingshanensis</name>
    <dbReference type="NCBI Taxonomy" id="2690220"/>
    <lineage>
        <taxon>Eukaryota</taxon>
        <taxon>Rhodophyta</taxon>
        <taxon>Bangiophyceae</taxon>
        <taxon>Cyanidiales</taxon>
        <taxon>Cyanidiaceae</taxon>
        <taxon>Cyanidiococcus</taxon>
    </lineage>
</organism>
<feature type="region of interest" description="Disordered" evidence="1">
    <location>
        <begin position="265"/>
        <end position="352"/>
    </location>
</feature>
<reference evidence="2 3" key="1">
    <citation type="journal article" date="2020" name="J. Phycol.">
        <title>Comparative genome analysis reveals Cyanidiococcus gen. nov., a new extremophilic red algal genus sister to Cyanidioschyzon (Cyanidioschyzonaceae, Rhodophyta).</title>
        <authorList>
            <person name="Liu S.-L."/>
            <person name="Chiang Y.-R."/>
            <person name="Yoon H.S."/>
            <person name="Fu H.-Y."/>
        </authorList>
    </citation>
    <scope>NUCLEOTIDE SEQUENCE [LARGE SCALE GENOMIC DNA]</scope>
    <source>
        <strain evidence="2 3">THAL066</strain>
    </source>
</reference>
<sequence>MEAAKERLFDKVKLWAEEGTPEEVLALWKKLGGRVVEKPEQATVLISDNEQAPLTREILTKRYNKFPHGVHRPVWSSEIIQYWAEEGDVITNPSVTKIYLRKAPVELSFEYLDLLETEENKSSAEDHNTFESCPKRETTQAFTSPAHQSGTDRRQKPNSLDQTETCDVMHSSPARKPKVGVHVAPSAARRLREALWILPESEYADRVSKNSKKPSKKVGQGAKNILLKHIHRRGVVCQVCNPNGVKIRKPRSPDAHYHRRGAVCPACASRTRSKDDPKEKQIDGDELTKPKNLPGNRSHRVSSLPDSRAAEEKVRIHRTEARRLQEKRQDEKKRLDMNKQNMNARDEENDAGAAAENLQRLRARYAQYIECGMGISMVQIGREGFELRLENESQA</sequence>
<feature type="compositionally biased region" description="Basic and acidic residues" evidence="1">
    <location>
        <begin position="272"/>
        <end position="289"/>
    </location>
</feature>
<gene>
    <name evidence="2" type="ORF">F1559_001622</name>
</gene>
<evidence type="ECO:0000313" key="3">
    <source>
        <dbReference type="Proteomes" id="UP000530660"/>
    </source>
</evidence>
<dbReference type="EMBL" id="VWRR01000013">
    <property type="protein sequence ID" value="KAF6001691.1"/>
    <property type="molecule type" value="Genomic_DNA"/>
</dbReference>
<accession>A0A7J7IH98</accession>
<feature type="compositionally biased region" description="Basic and acidic residues" evidence="1">
    <location>
        <begin position="120"/>
        <end position="138"/>
    </location>
</feature>
<comment type="caution">
    <text evidence="2">The sequence shown here is derived from an EMBL/GenBank/DDBJ whole genome shotgun (WGS) entry which is preliminary data.</text>
</comment>
<feature type="region of interest" description="Disordered" evidence="1">
    <location>
        <begin position="120"/>
        <end position="183"/>
    </location>
</feature>
<proteinExistence type="predicted"/>
<keyword evidence="3" id="KW-1185">Reference proteome</keyword>